<sequence length="154" mass="16920">MSLTVDAKPGEKLDERGSEPRGIASERLFSELRTPGSSVALLSMPRYLLSAREPRRSVRSLVRRARASGSSPTSQNAAVDLERQPGRLHAGRRVDRVAEQAVAGHLEADHAGAHRSRVDADAQVEPVVRPVAYLELGHRLQQLQRHRGNLGRVD</sequence>
<organism evidence="2">
    <name type="scientific">Anopheles atroparvus</name>
    <name type="common">European mosquito</name>
    <dbReference type="NCBI Taxonomy" id="41427"/>
    <lineage>
        <taxon>Eukaryota</taxon>
        <taxon>Metazoa</taxon>
        <taxon>Ecdysozoa</taxon>
        <taxon>Arthropoda</taxon>
        <taxon>Hexapoda</taxon>
        <taxon>Insecta</taxon>
        <taxon>Pterygota</taxon>
        <taxon>Neoptera</taxon>
        <taxon>Endopterygota</taxon>
        <taxon>Diptera</taxon>
        <taxon>Nematocera</taxon>
        <taxon>Culicoidea</taxon>
        <taxon>Culicidae</taxon>
        <taxon>Anophelinae</taxon>
        <taxon>Anopheles</taxon>
    </lineage>
</organism>
<dbReference type="AlphaFoldDB" id="A0A182IMI1"/>
<feature type="compositionally biased region" description="Basic and acidic residues" evidence="1">
    <location>
        <begin position="8"/>
        <end position="19"/>
    </location>
</feature>
<accession>A0A182IMI1</accession>
<proteinExistence type="predicted"/>
<feature type="region of interest" description="Disordered" evidence="1">
    <location>
        <begin position="62"/>
        <end position="92"/>
    </location>
</feature>
<reference evidence="2" key="1">
    <citation type="submission" date="2022-08" db="UniProtKB">
        <authorList>
            <consortium name="EnsemblMetazoa"/>
        </authorList>
    </citation>
    <scope>IDENTIFICATION</scope>
    <source>
        <strain evidence="2">EBRO</strain>
    </source>
</reference>
<feature type="region of interest" description="Disordered" evidence="1">
    <location>
        <begin position="1"/>
        <end position="24"/>
    </location>
</feature>
<dbReference type="VEuPathDB" id="VectorBase:AATE001934"/>
<dbReference type="EnsemblMetazoa" id="AATE001934-RA">
    <property type="protein sequence ID" value="AATE001934-PA.1"/>
    <property type="gene ID" value="AATE001934"/>
</dbReference>
<evidence type="ECO:0000313" key="2">
    <source>
        <dbReference type="EnsemblMetazoa" id="AATE001934-PA.1"/>
    </source>
</evidence>
<protein>
    <submittedName>
        <fullName evidence="2">Uncharacterized protein</fullName>
    </submittedName>
</protein>
<evidence type="ECO:0000256" key="1">
    <source>
        <dbReference type="SAM" id="MobiDB-lite"/>
    </source>
</evidence>
<name>A0A182IMI1_ANOAO</name>